<proteinExistence type="predicted"/>
<dbReference type="Gene3D" id="3.40.220.10">
    <property type="entry name" value="Leucine Aminopeptidase, subunit E, domain 1"/>
    <property type="match status" value="1"/>
</dbReference>
<dbReference type="PANTHER" id="PTHR35596">
    <property type="entry name" value="DUF2263 DOMAIN-CONTAINING PROTEIN"/>
    <property type="match status" value="1"/>
</dbReference>
<reference evidence="2" key="1">
    <citation type="journal article" date="2020" name="bioRxiv">
        <title>Whole genome comparisons of ergot fungi reveals the divergence and evolution of species within the genus Claviceps are the result of varying mechanisms driving genome evolution and host range expansion.</title>
        <authorList>
            <person name="Wyka S.A."/>
            <person name="Mondo S.J."/>
            <person name="Liu M."/>
            <person name="Dettman J."/>
            <person name="Nalam V."/>
            <person name="Broders K.D."/>
        </authorList>
    </citation>
    <scope>NUCLEOTIDE SEQUENCE</scope>
    <source>
        <strain evidence="2">CCC 1102</strain>
    </source>
</reference>
<feature type="region of interest" description="Disordered" evidence="1">
    <location>
        <begin position="284"/>
        <end position="322"/>
    </location>
</feature>
<dbReference type="PANTHER" id="PTHR35596:SF2">
    <property type="entry name" value="MICROBIAL-TYPE PARG CATALYTIC DOMAIN-CONTAINING PROTEIN"/>
    <property type="match status" value="1"/>
</dbReference>
<dbReference type="InterPro" id="IPR043472">
    <property type="entry name" value="Macro_dom-like"/>
</dbReference>
<organism evidence="2 3">
    <name type="scientific">Claviceps arundinis</name>
    <dbReference type="NCBI Taxonomy" id="1623583"/>
    <lineage>
        <taxon>Eukaryota</taxon>
        <taxon>Fungi</taxon>
        <taxon>Dikarya</taxon>
        <taxon>Ascomycota</taxon>
        <taxon>Pezizomycotina</taxon>
        <taxon>Sordariomycetes</taxon>
        <taxon>Hypocreomycetidae</taxon>
        <taxon>Hypocreales</taxon>
        <taxon>Clavicipitaceae</taxon>
        <taxon>Claviceps</taxon>
    </lineage>
</organism>
<evidence type="ECO:0000256" key="1">
    <source>
        <dbReference type="SAM" id="MobiDB-lite"/>
    </source>
</evidence>
<name>A0A9P7MLU0_9HYPO</name>
<dbReference type="Proteomes" id="UP000784919">
    <property type="component" value="Unassembled WGS sequence"/>
</dbReference>
<accession>A0A9P7MLU0</accession>
<dbReference type="AlphaFoldDB" id="A0A9P7MLU0"/>
<comment type="caution">
    <text evidence="2">The sequence shown here is derived from an EMBL/GenBank/DDBJ whole genome shotgun (WGS) entry which is preliminary data.</text>
</comment>
<dbReference type="EMBL" id="SRPS01000487">
    <property type="protein sequence ID" value="KAG5956995.1"/>
    <property type="molecule type" value="Genomic_DNA"/>
</dbReference>
<evidence type="ECO:0000313" key="2">
    <source>
        <dbReference type="EMBL" id="KAG5956995.1"/>
    </source>
</evidence>
<dbReference type="OrthoDB" id="4952421at2759"/>
<evidence type="ECO:0008006" key="4">
    <source>
        <dbReference type="Google" id="ProtNLM"/>
    </source>
</evidence>
<sequence>MASPDTSRQVAADIANAIPPNDPLVGSYSIQYDNPTKELEIIRNTQRTRPPVFQVVAGDPIMAAISNAMADTNSEANQAVSGGRARVPFISAAYKHWPAGFLRTRKDPPSYEQDLCKRSNLLQTLTTFRPGEQRARGYPMSDTSVILSNDVVVRLGPRDEYEPLESPHHLPVVSVTPVRSPSVKGKGTTYSDEQVKNMMREKIRGALLVCLYHNYNRVVIGNFGLDSIYRNPPQGLAELWRDLLLFDPILRGQFASVVFAFEDPTRSTSQFYFDMQQRYAENKRTRRSRMLAAERTSSISTSTNTTAEGSQCHSEPPTPTDMAVFQSVFHPDEIERVLQTPDPRCSIAMVLS</sequence>
<evidence type="ECO:0000313" key="3">
    <source>
        <dbReference type="Proteomes" id="UP000784919"/>
    </source>
</evidence>
<gene>
    <name evidence="2" type="ORF">E4U56_006180</name>
</gene>
<protein>
    <recommendedName>
        <fullName evidence="4">Microbial-type PARG catalytic domain-containing protein</fullName>
    </recommendedName>
</protein>
<feature type="compositionally biased region" description="Low complexity" evidence="1">
    <location>
        <begin position="296"/>
        <end position="306"/>
    </location>
</feature>